<dbReference type="RefSeq" id="WP_378054534.1">
    <property type="nucleotide sequence ID" value="NZ_JBHSIS010000002.1"/>
</dbReference>
<dbReference type="EMBL" id="JBHSIS010000002">
    <property type="protein sequence ID" value="MFC4852641.1"/>
    <property type="molecule type" value="Genomic_DNA"/>
</dbReference>
<dbReference type="Proteomes" id="UP001595859">
    <property type="component" value="Unassembled WGS sequence"/>
</dbReference>
<accession>A0ABV9RVX8</accession>
<organism evidence="1 2">
    <name type="scientific">Actinophytocola glycyrrhizae</name>
    <dbReference type="NCBI Taxonomy" id="2044873"/>
    <lineage>
        <taxon>Bacteria</taxon>
        <taxon>Bacillati</taxon>
        <taxon>Actinomycetota</taxon>
        <taxon>Actinomycetes</taxon>
        <taxon>Pseudonocardiales</taxon>
        <taxon>Pseudonocardiaceae</taxon>
    </lineage>
</organism>
<proteinExistence type="predicted"/>
<keyword evidence="2" id="KW-1185">Reference proteome</keyword>
<gene>
    <name evidence="1" type="ORF">ACFPCV_03930</name>
</gene>
<name>A0ABV9RVX8_9PSEU</name>
<evidence type="ECO:0000313" key="2">
    <source>
        <dbReference type="Proteomes" id="UP001595859"/>
    </source>
</evidence>
<protein>
    <recommendedName>
        <fullName evidence="3">Winged helix DNA-binding domain-containing protein</fullName>
    </recommendedName>
</protein>
<reference evidence="2" key="1">
    <citation type="journal article" date="2019" name="Int. J. Syst. Evol. Microbiol.">
        <title>The Global Catalogue of Microorganisms (GCM) 10K type strain sequencing project: providing services to taxonomists for standard genome sequencing and annotation.</title>
        <authorList>
            <consortium name="The Broad Institute Genomics Platform"/>
            <consortium name="The Broad Institute Genome Sequencing Center for Infectious Disease"/>
            <person name="Wu L."/>
            <person name="Ma J."/>
        </authorList>
    </citation>
    <scope>NUCLEOTIDE SEQUENCE [LARGE SCALE GENOMIC DNA]</scope>
    <source>
        <strain evidence="2">ZS-22-S1</strain>
    </source>
</reference>
<evidence type="ECO:0008006" key="3">
    <source>
        <dbReference type="Google" id="ProtNLM"/>
    </source>
</evidence>
<evidence type="ECO:0000313" key="1">
    <source>
        <dbReference type="EMBL" id="MFC4852641.1"/>
    </source>
</evidence>
<sequence length="83" mass="8810">MDERSLHALAQVASGDVEFHTGAWGGPAGYRWRGVAGGGPIPWDSVLERLEAKHLIAVEPRLGPLERRVRVTADGIALLAAAS</sequence>
<comment type="caution">
    <text evidence="1">The sequence shown here is derived from an EMBL/GenBank/DDBJ whole genome shotgun (WGS) entry which is preliminary data.</text>
</comment>